<gene>
    <name evidence="2" type="ORF">ED236_06030</name>
</gene>
<keyword evidence="1" id="KW-0812">Transmembrane</keyword>
<comment type="caution">
    <text evidence="2">The sequence shown here is derived from an EMBL/GenBank/DDBJ whole genome shotgun (WGS) entry which is preliminary data.</text>
</comment>
<accession>A0A3N0V3E3</accession>
<sequence>MPVKLISPKQQMRAAQSFPFFSSIAILIPVLIPIWIAASIFVYAAVAHHPNDKVCAYLVPAGYRFYGVLGAWVVVLNFSSHLANMVGGALNLALLLWAISILVVVPLGVRDVLRAQRANWCEIEHQAE</sequence>
<evidence type="ECO:0000313" key="2">
    <source>
        <dbReference type="EMBL" id="ROH87225.1"/>
    </source>
</evidence>
<dbReference type="Proteomes" id="UP000275137">
    <property type="component" value="Unassembled WGS sequence"/>
</dbReference>
<keyword evidence="1" id="KW-1133">Transmembrane helix</keyword>
<evidence type="ECO:0000313" key="3">
    <source>
        <dbReference type="Proteomes" id="UP000275137"/>
    </source>
</evidence>
<dbReference type="EMBL" id="RJVP01000002">
    <property type="protein sequence ID" value="ROH87225.1"/>
    <property type="molecule type" value="Genomic_DNA"/>
</dbReference>
<proteinExistence type="predicted"/>
<evidence type="ECO:0000256" key="1">
    <source>
        <dbReference type="SAM" id="Phobius"/>
    </source>
</evidence>
<feature type="transmembrane region" description="Helical" evidence="1">
    <location>
        <begin position="65"/>
        <end position="83"/>
    </location>
</feature>
<reference evidence="2 3" key="1">
    <citation type="submission" date="2018-10" db="EMBL/GenBank/DDBJ databases">
        <authorList>
            <person name="Chen W.-M."/>
        </authorList>
    </citation>
    <scope>NUCLEOTIDE SEQUENCE [LARGE SCALE GENOMIC DNA]</scope>
    <source>
        <strain evidence="2 3">H-5</strain>
    </source>
</reference>
<feature type="transmembrane region" description="Helical" evidence="1">
    <location>
        <begin position="89"/>
        <end position="109"/>
    </location>
</feature>
<dbReference type="RefSeq" id="WP_123237026.1">
    <property type="nucleotide sequence ID" value="NZ_RJVP01000002.1"/>
</dbReference>
<protein>
    <recommendedName>
        <fullName evidence="4">DUF4870 domain-containing protein</fullName>
    </recommendedName>
</protein>
<name>A0A3N0V3E3_9PROT</name>
<keyword evidence="3" id="KW-1185">Reference proteome</keyword>
<keyword evidence="1" id="KW-0472">Membrane</keyword>
<feature type="transmembrane region" description="Helical" evidence="1">
    <location>
        <begin position="20"/>
        <end position="44"/>
    </location>
</feature>
<organism evidence="2 3">
    <name type="scientific">Pseudomethylobacillus aquaticus</name>
    <dbReference type="NCBI Taxonomy" id="2676064"/>
    <lineage>
        <taxon>Bacteria</taxon>
        <taxon>Pseudomonadati</taxon>
        <taxon>Pseudomonadota</taxon>
        <taxon>Betaproteobacteria</taxon>
        <taxon>Nitrosomonadales</taxon>
        <taxon>Methylophilaceae</taxon>
        <taxon>Pseudomethylobacillus</taxon>
    </lineage>
</organism>
<dbReference type="AlphaFoldDB" id="A0A3N0V3E3"/>
<evidence type="ECO:0008006" key="4">
    <source>
        <dbReference type="Google" id="ProtNLM"/>
    </source>
</evidence>